<evidence type="ECO:0000256" key="1">
    <source>
        <dbReference type="ARBA" id="ARBA00022741"/>
    </source>
</evidence>
<evidence type="ECO:0000313" key="7">
    <source>
        <dbReference type="EMBL" id="CAG9317394.1"/>
    </source>
</evidence>
<proteinExistence type="inferred from homology"/>
<keyword evidence="4" id="KW-0418">Kinase</keyword>
<protein>
    <recommendedName>
        <fullName evidence="6">Protein kinase domain-containing protein</fullName>
    </recommendedName>
</protein>
<dbReference type="Gene3D" id="1.10.510.10">
    <property type="entry name" value="Transferase(Phosphotransferase) domain 1"/>
    <property type="match status" value="1"/>
</dbReference>
<dbReference type="AlphaFoldDB" id="A0AAU9IWA2"/>
<feature type="domain" description="Protein kinase" evidence="6">
    <location>
        <begin position="137"/>
        <end position="394"/>
    </location>
</feature>
<dbReference type="Pfam" id="PF00069">
    <property type="entry name" value="Pkinase"/>
    <property type="match status" value="1"/>
</dbReference>
<dbReference type="InterPro" id="IPR011009">
    <property type="entry name" value="Kinase-like_dom_sf"/>
</dbReference>
<dbReference type="InterPro" id="IPR000719">
    <property type="entry name" value="Prot_kinase_dom"/>
</dbReference>
<dbReference type="SMART" id="SM00220">
    <property type="entry name" value="S_TKc"/>
    <property type="match status" value="1"/>
</dbReference>
<feature type="binding site" evidence="3">
    <location>
        <position position="166"/>
    </location>
    <ligand>
        <name>ATP</name>
        <dbReference type="ChEBI" id="CHEBI:30616"/>
    </ligand>
</feature>
<evidence type="ECO:0000256" key="4">
    <source>
        <dbReference type="RuleBase" id="RU000304"/>
    </source>
</evidence>
<dbReference type="GO" id="GO:0004674">
    <property type="term" value="F:protein serine/threonine kinase activity"/>
    <property type="evidence" value="ECO:0007669"/>
    <property type="project" value="UniProtKB-KW"/>
</dbReference>
<evidence type="ECO:0000256" key="5">
    <source>
        <dbReference type="SAM" id="MobiDB-lite"/>
    </source>
</evidence>
<reference evidence="7" key="1">
    <citation type="submission" date="2021-09" db="EMBL/GenBank/DDBJ databases">
        <authorList>
            <consortium name="AG Swart"/>
            <person name="Singh M."/>
            <person name="Singh A."/>
            <person name="Seah K."/>
            <person name="Emmerich C."/>
        </authorList>
    </citation>
    <scope>NUCLEOTIDE SEQUENCE</scope>
    <source>
        <strain evidence="7">ATCC30299</strain>
    </source>
</reference>
<evidence type="ECO:0000259" key="6">
    <source>
        <dbReference type="PROSITE" id="PS50011"/>
    </source>
</evidence>
<dbReference type="FunFam" id="1.10.510.10:FF:000945">
    <property type="entry name" value="Uncharacterized protein"/>
    <property type="match status" value="1"/>
</dbReference>
<dbReference type="GO" id="GO:0005524">
    <property type="term" value="F:ATP binding"/>
    <property type="evidence" value="ECO:0007669"/>
    <property type="project" value="UniProtKB-UniRule"/>
</dbReference>
<comment type="similarity">
    <text evidence="4">Belongs to the protein kinase superfamily.</text>
</comment>
<dbReference type="PROSITE" id="PS50011">
    <property type="entry name" value="PROTEIN_KINASE_DOM"/>
    <property type="match status" value="1"/>
</dbReference>
<accession>A0AAU9IWA2</accession>
<keyword evidence="8" id="KW-1185">Reference proteome</keyword>
<keyword evidence="4" id="KW-0808">Transferase</keyword>
<dbReference type="CDD" id="cd05117">
    <property type="entry name" value="STKc_CAMK"/>
    <property type="match status" value="1"/>
</dbReference>
<dbReference type="PANTHER" id="PTHR24347">
    <property type="entry name" value="SERINE/THREONINE-PROTEIN KINASE"/>
    <property type="match status" value="1"/>
</dbReference>
<dbReference type="InterPro" id="IPR017441">
    <property type="entry name" value="Protein_kinase_ATP_BS"/>
</dbReference>
<evidence type="ECO:0000256" key="2">
    <source>
        <dbReference type="ARBA" id="ARBA00022840"/>
    </source>
</evidence>
<organism evidence="7 8">
    <name type="scientific">Blepharisma stoltei</name>
    <dbReference type="NCBI Taxonomy" id="1481888"/>
    <lineage>
        <taxon>Eukaryota</taxon>
        <taxon>Sar</taxon>
        <taxon>Alveolata</taxon>
        <taxon>Ciliophora</taxon>
        <taxon>Postciliodesmatophora</taxon>
        <taxon>Heterotrichea</taxon>
        <taxon>Heterotrichida</taxon>
        <taxon>Blepharismidae</taxon>
        <taxon>Blepharisma</taxon>
    </lineage>
</organism>
<dbReference type="PROSITE" id="PS00107">
    <property type="entry name" value="PROTEIN_KINASE_ATP"/>
    <property type="match status" value="1"/>
</dbReference>
<dbReference type="InterPro" id="IPR008271">
    <property type="entry name" value="Ser/Thr_kinase_AS"/>
</dbReference>
<sequence>MISIFEETDIKVNGCSSFWHSIDERWLEDIKENKIYEGSLRLPASNSIGKERHFVLTKTSIYSMNKKNSRSPQLMSKINWKLVEPFIEHNTGDERYGFKIFQNKIFQDFYAKNSDDLDSWLHHLSYVSIMTDLEDDYSIIREVGKGSFANVFLSQDLDNDEKYAIKAISKSKSFKDAYNSIGMINEIEVMRKVKHPYILTLHKIYESENHVYLVLDYVEGGELLQRLMTHGKIPESSAVKFCANLLDALDYLHSMNIMHRDIKPENILMVERGNDFEFKISDFGLALQTEEKQDLRCGSPGYVAPEILRKEPYDKRIDAFSAGILMFVILSGRTPFPGKDTKEILSRNKECMIHYQSKYWSDVSMKAIDLIQRLTDPNPNFRISISDAKQHPWVSFLFRNKKNQQFPKQQEGQLRERYAAPNSENSSMIKVSHRVHNDKRREQGTATERSGRTAQSLFEVAINKHKKIVSPSIRAKMAISVGQ</sequence>
<keyword evidence="1 3" id="KW-0547">Nucleotide-binding</keyword>
<dbReference type="FunFam" id="3.30.200.20:FF:000042">
    <property type="entry name" value="Aurora kinase A"/>
    <property type="match status" value="1"/>
</dbReference>
<dbReference type="PROSITE" id="PS00108">
    <property type="entry name" value="PROTEIN_KINASE_ST"/>
    <property type="match status" value="1"/>
</dbReference>
<dbReference type="CDD" id="cd00821">
    <property type="entry name" value="PH"/>
    <property type="match status" value="1"/>
</dbReference>
<evidence type="ECO:0000313" key="8">
    <source>
        <dbReference type="Proteomes" id="UP001162131"/>
    </source>
</evidence>
<keyword evidence="2 3" id="KW-0067">ATP-binding</keyword>
<dbReference type="EMBL" id="CAJZBQ010000018">
    <property type="protein sequence ID" value="CAG9317394.1"/>
    <property type="molecule type" value="Genomic_DNA"/>
</dbReference>
<dbReference type="Gene3D" id="3.30.200.20">
    <property type="entry name" value="Phosphorylase Kinase, domain 1"/>
    <property type="match status" value="1"/>
</dbReference>
<name>A0AAU9IWA2_9CILI</name>
<dbReference type="SUPFAM" id="SSF56112">
    <property type="entry name" value="Protein kinase-like (PK-like)"/>
    <property type="match status" value="1"/>
</dbReference>
<feature type="region of interest" description="Disordered" evidence="5">
    <location>
        <begin position="405"/>
        <end position="452"/>
    </location>
</feature>
<evidence type="ECO:0000256" key="3">
    <source>
        <dbReference type="PROSITE-ProRule" id="PRU10141"/>
    </source>
</evidence>
<dbReference type="Proteomes" id="UP001162131">
    <property type="component" value="Unassembled WGS sequence"/>
</dbReference>
<gene>
    <name evidence="7" type="ORF">BSTOLATCC_MIC18645</name>
</gene>
<comment type="caution">
    <text evidence="7">The sequence shown here is derived from an EMBL/GenBank/DDBJ whole genome shotgun (WGS) entry which is preliminary data.</text>
</comment>
<dbReference type="SUPFAM" id="SSF50729">
    <property type="entry name" value="PH domain-like"/>
    <property type="match status" value="1"/>
</dbReference>
<keyword evidence="4" id="KW-0723">Serine/threonine-protein kinase</keyword>